<sequence>MGRLDNKAALITGGASGIGRETALLIAKEGANVVITDIDESKGQQVLAELRAINRKALFIKHDVSREKDWASVVSQTTQTFKQIDILFNNAGIYIIKSIHG</sequence>
<dbReference type="Proteomes" id="UP000199668">
    <property type="component" value="Unassembled WGS sequence"/>
</dbReference>
<dbReference type="EMBL" id="FOTY01000038">
    <property type="protein sequence ID" value="SFM36323.1"/>
    <property type="molecule type" value="Genomic_DNA"/>
</dbReference>
<dbReference type="Pfam" id="PF00106">
    <property type="entry name" value="adh_short"/>
    <property type="match status" value="1"/>
</dbReference>
<dbReference type="InterPro" id="IPR002347">
    <property type="entry name" value="SDR_fam"/>
</dbReference>
<keyword evidence="2" id="KW-1185">Reference proteome</keyword>
<dbReference type="PANTHER" id="PTHR42820:SF1">
    <property type="entry name" value="SHORT-CHAIN DEHYDROGENASE_REDUCTASE FAMILY PROTEIN"/>
    <property type="match status" value="1"/>
</dbReference>
<accession>A0A1I4Q9K8</accession>
<evidence type="ECO:0000313" key="1">
    <source>
        <dbReference type="EMBL" id="SFM36323.1"/>
    </source>
</evidence>
<dbReference type="STRING" id="266892.SAMN04488054_1386"/>
<dbReference type="InterPro" id="IPR036291">
    <property type="entry name" value="NAD(P)-bd_dom_sf"/>
</dbReference>
<evidence type="ECO:0000313" key="2">
    <source>
        <dbReference type="Proteomes" id="UP000199668"/>
    </source>
</evidence>
<reference evidence="1 2" key="1">
    <citation type="submission" date="2016-10" db="EMBL/GenBank/DDBJ databases">
        <authorList>
            <person name="de Groot N.N."/>
        </authorList>
    </citation>
    <scope>NUCLEOTIDE SEQUENCE [LARGE SCALE GENOMIC DNA]</scope>
    <source>
        <strain evidence="1 2">CGMCC 1.6134</strain>
    </source>
</reference>
<name>A0A1I4Q9K8_9BACI</name>
<dbReference type="RefSeq" id="WP_245737063.1">
    <property type="nucleotide sequence ID" value="NZ_FOTY01000038.1"/>
</dbReference>
<gene>
    <name evidence="1" type="ORF">SAMN04488054_1386</name>
</gene>
<dbReference type="AlphaFoldDB" id="A0A1I4Q9K8"/>
<dbReference type="PANTHER" id="PTHR42820">
    <property type="entry name" value="SHORT-CHAIN DEHYDROGENASE REDUCTASE"/>
    <property type="match status" value="1"/>
</dbReference>
<dbReference type="SUPFAM" id="SSF51735">
    <property type="entry name" value="NAD(P)-binding Rossmann-fold domains"/>
    <property type="match status" value="1"/>
</dbReference>
<proteinExistence type="predicted"/>
<dbReference type="Gene3D" id="3.40.50.720">
    <property type="entry name" value="NAD(P)-binding Rossmann-like Domain"/>
    <property type="match status" value="1"/>
</dbReference>
<dbReference type="PRINTS" id="PR00081">
    <property type="entry name" value="GDHRDH"/>
</dbReference>
<protein>
    <submittedName>
        <fullName evidence="1">Short chain dehydrogenase</fullName>
    </submittedName>
</protein>
<organism evidence="1 2">
    <name type="scientific">Salibacterium qingdaonense</name>
    <dbReference type="NCBI Taxonomy" id="266892"/>
    <lineage>
        <taxon>Bacteria</taxon>
        <taxon>Bacillati</taxon>
        <taxon>Bacillota</taxon>
        <taxon>Bacilli</taxon>
        <taxon>Bacillales</taxon>
        <taxon>Bacillaceae</taxon>
    </lineage>
</organism>